<dbReference type="Gene3D" id="2.60.40.10">
    <property type="entry name" value="Immunoglobulins"/>
    <property type="match status" value="1"/>
</dbReference>
<dbReference type="OrthoDB" id="9984427at2759"/>
<dbReference type="InterPro" id="IPR036116">
    <property type="entry name" value="FN3_sf"/>
</dbReference>
<name>A0A7D9DS82_PARCT</name>
<proteinExistence type="predicted"/>
<dbReference type="AlphaFoldDB" id="A0A7D9DS82"/>
<protein>
    <submittedName>
        <fullName evidence="1">Cytokine receptor-like factor 3</fullName>
    </submittedName>
</protein>
<sequence>MDDSDKSTVFRQGVKESIKKLEDSVLHLSSQIQNVNSAINSVKTSSMNATKVVENHFESAKKEVIAALETRMVFLLTTIKEIETQDLEPLTSLKQQLDGDLATMKNSIQEGHSILEQEDDLVMKNEKEIKKKLQPLQKSYPDMPCVAQNLSVSVEDSEVSNIVEALQRLGDVQMLGSLQIVELVEQPGGILVQWDETLVDSESFTEGSVGTQEYMLQYCQADNKVSSDDVFSTIYQGEQMSYLVTDIEPHVTYTFRVCGRSGNKDVKWGPWSAYKNGVTSLEPHEWSKKDCKNEKRISIYQLSNDRRTATKVFPESSRVLRSRSMSYIIGNTITFTVEEMGEPSASDVIGMITQYCVIDNKQVLQGPECVGVNSKGIIHVNGTNMTTRLPPFKRGTQVSFEAHKVSGKKLRVSVSVDNKEVTLDWPIQNEVEKLYFAMCFGQSGWQVTIG</sequence>
<dbReference type="InterPro" id="IPR003961">
    <property type="entry name" value="FN3_dom"/>
</dbReference>
<dbReference type="PROSITE" id="PS50853">
    <property type="entry name" value="FN3"/>
    <property type="match status" value="1"/>
</dbReference>
<evidence type="ECO:0000313" key="2">
    <source>
        <dbReference type="Proteomes" id="UP001152795"/>
    </source>
</evidence>
<dbReference type="SUPFAM" id="SSF49265">
    <property type="entry name" value="Fibronectin type III"/>
    <property type="match status" value="1"/>
</dbReference>
<accession>A0A7D9DS82</accession>
<dbReference type="CDD" id="cd00063">
    <property type="entry name" value="FN3"/>
    <property type="match status" value="1"/>
</dbReference>
<reference evidence="1" key="1">
    <citation type="submission" date="2020-04" db="EMBL/GenBank/DDBJ databases">
        <authorList>
            <person name="Alioto T."/>
            <person name="Alioto T."/>
            <person name="Gomez Garrido J."/>
        </authorList>
    </citation>
    <scope>NUCLEOTIDE SEQUENCE</scope>
    <source>
        <strain evidence="1">A484AB</strain>
    </source>
</reference>
<dbReference type="EMBL" id="CACRXK020001861">
    <property type="protein sequence ID" value="CAB3991497.1"/>
    <property type="molecule type" value="Genomic_DNA"/>
</dbReference>
<organism evidence="1 2">
    <name type="scientific">Paramuricea clavata</name>
    <name type="common">Red gorgonian</name>
    <name type="synonym">Violescent sea-whip</name>
    <dbReference type="NCBI Taxonomy" id="317549"/>
    <lineage>
        <taxon>Eukaryota</taxon>
        <taxon>Metazoa</taxon>
        <taxon>Cnidaria</taxon>
        <taxon>Anthozoa</taxon>
        <taxon>Octocorallia</taxon>
        <taxon>Malacalcyonacea</taxon>
        <taxon>Plexauridae</taxon>
        <taxon>Paramuricea</taxon>
    </lineage>
</organism>
<keyword evidence="2" id="KW-1185">Reference proteome</keyword>
<comment type="caution">
    <text evidence="1">The sequence shown here is derived from an EMBL/GenBank/DDBJ whole genome shotgun (WGS) entry which is preliminary data.</text>
</comment>
<dbReference type="InterPro" id="IPR013783">
    <property type="entry name" value="Ig-like_fold"/>
</dbReference>
<dbReference type="Proteomes" id="UP001152795">
    <property type="component" value="Unassembled WGS sequence"/>
</dbReference>
<evidence type="ECO:0000313" key="1">
    <source>
        <dbReference type="EMBL" id="CAB3991497.1"/>
    </source>
</evidence>
<gene>
    <name evidence="1" type="ORF">PACLA_8A033071</name>
</gene>
<keyword evidence="1" id="KW-0675">Receptor</keyword>